<dbReference type="InterPro" id="IPR004136">
    <property type="entry name" value="NMO"/>
</dbReference>
<dbReference type="Proteomes" id="UP001499967">
    <property type="component" value="Unassembled WGS sequence"/>
</dbReference>
<keyword evidence="2" id="KW-0288">FMN</keyword>
<keyword evidence="1" id="KW-0285">Flavoprotein</keyword>
<dbReference type="InterPro" id="IPR013785">
    <property type="entry name" value="Aldolase_TIM"/>
</dbReference>
<dbReference type="PANTHER" id="PTHR32332:SF20">
    <property type="entry name" value="2-NITROPROPANE DIOXYGENASE-LIKE PROTEIN"/>
    <property type="match status" value="1"/>
</dbReference>
<keyword evidence="5" id="KW-1185">Reference proteome</keyword>
<keyword evidence="3" id="KW-0560">Oxidoreductase</keyword>
<name>A0ABP4AX43_9PSEU</name>
<reference evidence="5" key="1">
    <citation type="journal article" date="2019" name="Int. J. Syst. Evol. Microbiol.">
        <title>The Global Catalogue of Microorganisms (GCM) 10K type strain sequencing project: providing services to taxonomists for standard genome sequencing and annotation.</title>
        <authorList>
            <consortium name="The Broad Institute Genomics Platform"/>
            <consortium name="The Broad Institute Genome Sequencing Center for Infectious Disease"/>
            <person name="Wu L."/>
            <person name="Ma J."/>
        </authorList>
    </citation>
    <scope>NUCLEOTIDE SEQUENCE [LARGE SCALE GENOMIC DNA]</scope>
    <source>
        <strain evidence="5">JCM 11117</strain>
    </source>
</reference>
<dbReference type="CDD" id="cd04730">
    <property type="entry name" value="NPD_like"/>
    <property type="match status" value="1"/>
</dbReference>
<evidence type="ECO:0000256" key="1">
    <source>
        <dbReference type="ARBA" id="ARBA00022630"/>
    </source>
</evidence>
<evidence type="ECO:0000313" key="4">
    <source>
        <dbReference type="EMBL" id="GAA0942557.1"/>
    </source>
</evidence>
<dbReference type="SUPFAM" id="SSF51412">
    <property type="entry name" value="Inosine monophosphate dehydrogenase (IMPDH)"/>
    <property type="match status" value="1"/>
</dbReference>
<protein>
    <submittedName>
        <fullName evidence="4">Enoyl-[acyl-carrier-protein] reductase FabK</fullName>
    </submittedName>
</protein>
<dbReference type="PROSITE" id="PS51257">
    <property type="entry name" value="PROKAR_LIPOPROTEIN"/>
    <property type="match status" value="1"/>
</dbReference>
<dbReference type="PANTHER" id="PTHR32332">
    <property type="entry name" value="2-NITROPROPANE DIOXYGENASE"/>
    <property type="match status" value="1"/>
</dbReference>
<comment type="caution">
    <text evidence="4">The sequence shown here is derived from an EMBL/GenBank/DDBJ whole genome shotgun (WGS) entry which is preliminary data.</text>
</comment>
<organism evidence="4 5">
    <name type="scientific">Pseudonocardia zijingensis</name>
    <dbReference type="NCBI Taxonomy" id="153376"/>
    <lineage>
        <taxon>Bacteria</taxon>
        <taxon>Bacillati</taxon>
        <taxon>Actinomycetota</taxon>
        <taxon>Actinomycetes</taxon>
        <taxon>Pseudonocardiales</taxon>
        <taxon>Pseudonocardiaceae</taxon>
        <taxon>Pseudonocardia</taxon>
    </lineage>
</organism>
<gene>
    <name evidence="4" type="primary">fabK_2</name>
    <name evidence="4" type="ORF">GCM10009559_38770</name>
</gene>
<dbReference type="RefSeq" id="WP_343942873.1">
    <property type="nucleotide sequence ID" value="NZ_BAAAHP010000108.1"/>
</dbReference>
<evidence type="ECO:0000313" key="5">
    <source>
        <dbReference type="Proteomes" id="UP001499967"/>
    </source>
</evidence>
<accession>A0ABP4AX43</accession>
<dbReference type="Gene3D" id="3.20.20.70">
    <property type="entry name" value="Aldolase class I"/>
    <property type="match status" value="1"/>
</dbReference>
<sequence length="321" mass="32627">MTRLRTPVTDLLGIDLPVVQAGMSWASSCSALPLAVSGAGGLGVVAAGPMRLPELARTLDEVAAGTDRPWAVNLPLHRAGADEVVDLLLERPPPVLIASQGGPRRYLERFHDVGTRCLHVVASVEHARKAAEAGVDALVVVGAEAGGHPPPAMVSTQVVVRAVVTAVPDVPVIASGGVADGHGLAAVLALGAGAAQFGTRFLASTEAAVHEGYKSAVVAAGVHDTRTVGRGLGVIRALANDFTGRMLDLEESGAGEDARRTAFHAATLKDAALHGDVAGGKVEAGQSAGLVDAVLPAAQIVERIVAEYRTALAALPQPCDD</sequence>
<dbReference type="Pfam" id="PF03060">
    <property type="entry name" value="NMO"/>
    <property type="match status" value="2"/>
</dbReference>
<evidence type="ECO:0000256" key="3">
    <source>
        <dbReference type="ARBA" id="ARBA00023002"/>
    </source>
</evidence>
<evidence type="ECO:0000256" key="2">
    <source>
        <dbReference type="ARBA" id="ARBA00022643"/>
    </source>
</evidence>
<dbReference type="EMBL" id="BAAAHP010000108">
    <property type="protein sequence ID" value="GAA0942557.1"/>
    <property type="molecule type" value="Genomic_DNA"/>
</dbReference>
<proteinExistence type="predicted"/>